<comment type="caution">
    <text evidence="11">The sequence shown here is derived from an EMBL/GenBank/DDBJ whole genome shotgun (WGS) entry which is preliminary data.</text>
</comment>
<dbReference type="Proteomes" id="UP001165541">
    <property type="component" value="Unassembled WGS sequence"/>
</dbReference>
<keyword evidence="12" id="KW-1185">Reference proteome</keyword>
<comment type="function">
    <text evidence="10">Participates in the translocation of lipoproteins from the inner membrane to the outer membrane. Only forms a complex with a lipoprotein if the residue after the N-terminal Cys is not an aspartate (The Asp acts as a targeting signal to indicate that the lipoprotein should stay in the inner membrane).</text>
</comment>
<name>A0ABT0YJH1_9BURK</name>
<keyword evidence="9 10" id="KW-0143">Chaperone</keyword>
<comment type="subcellular location">
    <subcellularLocation>
        <location evidence="1 10">Periplasm</location>
    </subcellularLocation>
</comment>
<evidence type="ECO:0000313" key="11">
    <source>
        <dbReference type="EMBL" id="MCM5678863.1"/>
    </source>
</evidence>
<evidence type="ECO:0000256" key="9">
    <source>
        <dbReference type="ARBA" id="ARBA00023186"/>
    </source>
</evidence>
<evidence type="ECO:0000313" key="12">
    <source>
        <dbReference type="Proteomes" id="UP001165541"/>
    </source>
</evidence>
<dbReference type="CDD" id="cd16325">
    <property type="entry name" value="LolA"/>
    <property type="match status" value="1"/>
</dbReference>
<keyword evidence="11" id="KW-0449">Lipoprotein</keyword>
<protein>
    <recommendedName>
        <fullName evidence="4 10">Outer-membrane lipoprotein carrier protein</fullName>
    </recommendedName>
</protein>
<evidence type="ECO:0000256" key="4">
    <source>
        <dbReference type="ARBA" id="ARBA00014035"/>
    </source>
</evidence>
<evidence type="ECO:0000256" key="2">
    <source>
        <dbReference type="ARBA" id="ARBA00007615"/>
    </source>
</evidence>
<evidence type="ECO:0000256" key="6">
    <source>
        <dbReference type="ARBA" id="ARBA00022729"/>
    </source>
</evidence>
<evidence type="ECO:0000256" key="3">
    <source>
        <dbReference type="ARBA" id="ARBA00011245"/>
    </source>
</evidence>
<evidence type="ECO:0000256" key="7">
    <source>
        <dbReference type="ARBA" id="ARBA00022764"/>
    </source>
</evidence>
<dbReference type="PANTHER" id="PTHR35869:SF1">
    <property type="entry name" value="OUTER-MEMBRANE LIPOPROTEIN CARRIER PROTEIN"/>
    <property type="match status" value="1"/>
</dbReference>
<dbReference type="PANTHER" id="PTHR35869">
    <property type="entry name" value="OUTER-MEMBRANE LIPOPROTEIN CARRIER PROTEIN"/>
    <property type="match status" value="1"/>
</dbReference>
<keyword evidence="8 10" id="KW-0653">Protein transport</keyword>
<comment type="similarity">
    <text evidence="2 10">Belongs to the LolA family.</text>
</comment>
<gene>
    <name evidence="10 11" type="primary">lolA</name>
    <name evidence="11" type="ORF">M8A51_04885</name>
</gene>
<dbReference type="Pfam" id="PF03548">
    <property type="entry name" value="LolA"/>
    <property type="match status" value="1"/>
</dbReference>
<comment type="subunit">
    <text evidence="3 10">Monomer.</text>
</comment>
<dbReference type="InterPro" id="IPR004564">
    <property type="entry name" value="OM_lipoprot_carrier_LolA-like"/>
</dbReference>
<organism evidence="11 12">
    <name type="scientific">Caldimonas mangrovi</name>
    <dbReference type="NCBI Taxonomy" id="2944811"/>
    <lineage>
        <taxon>Bacteria</taxon>
        <taxon>Pseudomonadati</taxon>
        <taxon>Pseudomonadota</taxon>
        <taxon>Betaproteobacteria</taxon>
        <taxon>Burkholderiales</taxon>
        <taxon>Sphaerotilaceae</taxon>
        <taxon>Caldimonas</taxon>
    </lineage>
</organism>
<reference evidence="11" key="1">
    <citation type="submission" date="2022-05" db="EMBL/GenBank/DDBJ databases">
        <title>Schlegelella sp. nov., isolated from mangrove soil.</title>
        <authorList>
            <person name="Liu Y."/>
            <person name="Ge X."/>
            <person name="Liu W."/>
        </authorList>
    </citation>
    <scope>NUCLEOTIDE SEQUENCE</scope>
    <source>
        <strain evidence="11">S2-27</strain>
    </source>
</reference>
<sequence length="201" mass="21954" precursor="true">MKKLLLMSLLAVVVPAWADAVDTLKSFVQDVKSGRAAFTQTVTSPDGAKKRTTQGSFAFSRPGRFRFEYDKPFEQLIVADGQKVWLYDPDLNQVTVRPMSQALGATPAALLAGGALEKDFQLKAMADRDGLQWAEAVPREKDSQFQSVRVGFRGGALAALEILDNFGQKSLLNFSQVQSNAAVPADDFRFTPPQGADVLEQ</sequence>
<dbReference type="RefSeq" id="WP_251776990.1">
    <property type="nucleotide sequence ID" value="NZ_JAMKFE010000002.1"/>
</dbReference>
<evidence type="ECO:0000256" key="8">
    <source>
        <dbReference type="ARBA" id="ARBA00022927"/>
    </source>
</evidence>
<evidence type="ECO:0000256" key="1">
    <source>
        <dbReference type="ARBA" id="ARBA00004418"/>
    </source>
</evidence>
<dbReference type="SUPFAM" id="SSF89392">
    <property type="entry name" value="Prokaryotic lipoproteins and lipoprotein localization factors"/>
    <property type="match status" value="1"/>
</dbReference>
<keyword evidence="6 10" id="KW-0732">Signal</keyword>
<proteinExistence type="inferred from homology"/>
<feature type="chain" id="PRO_5044934079" description="Outer-membrane lipoprotein carrier protein" evidence="10">
    <location>
        <begin position="19"/>
        <end position="201"/>
    </location>
</feature>
<evidence type="ECO:0000256" key="5">
    <source>
        <dbReference type="ARBA" id="ARBA00022448"/>
    </source>
</evidence>
<dbReference type="HAMAP" id="MF_00240">
    <property type="entry name" value="LolA"/>
    <property type="match status" value="1"/>
</dbReference>
<keyword evidence="5 10" id="KW-0813">Transport</keyword>
<dbReference type="InterPro" id="IPR029046">
    <property type="entry name" value="LolA/LolB/LppX"/>
</dbReference>
<dbReference type="NCBIfam" id="TIGR00547">
    <property type="entry name" value="lolA"/>
    <property type="match status" value="1"/>
</dbReference>
<feature type="signal peptide" evidence="10">
    <location>
        <begin position="1"/>
        <end position="18"/>
    </location>
</feature>
<accession>A0ABT0YJH1</accession>
<dbReference type="InterPro" id="IPR018323">
    <property type="entry name" value="OM_lipoprot_carrier_LolA_Pbac"/>
</dbReference>
<dbReference type="Gene3D" id="2.50.20.10">
    <property type="entry name" value="Lipoprotein localisation LolA/LolB/LppX"/>
    <property type="match status" value="1"/>
</dbReference>
<evidence type="ECO:0000256" key="10">
    <source>
        <dbReference type="HAMAP-Rule" id="MF_00240"/>
    </source>
</evidence>
<keyword evidence="7 10" id="KW-0574">Periplasm</keyword>
<dbReference type="EMBL" id="JAMKFE010000002">
    <property type="protein sequence ID" value="MCM5678863.1"/>
    <property type="molecule type" value="Genomic_DNA"/>
</dbReference>